<evidence type="ECO:0000256" key="6">
    <source>
        <dbReference type="ARBA" id="ARBA00023004"/>
    </source>
</evidence>
<reference evidence="9" key="1">
    <citation type="submission" date="2022-08" db="EMBL/GenBank/DDBJ databases">
        <title>Dynamic responses of ammonia-oxidizing microbial communities induced by reactive oxygen species (ROS) in fluctuating redox aquifers.</title>
        <authorList>
            <person name="Wang P."/>
            <person name="Wang H."/>
        </authorList>
    </citation>
    <scope>NUCLEOTIDE SEQUENCE</scope>
    <source>
        <strain evidence="9">PLX03</strain>
    </source>
</reference>
<keyword evidence="6" id="KW-0408">Iron</keyword>
<dbReference type="SUPFAM" id="SSF81343">
    <property type="entry name" value="Fumarate reductase respiratory complex transmembrane subunits"/>
    <property type="match status" value="1"/>
</dbReference>
<sequence>MLKESEIMKIHYITGIAAIFVVGVHIMMRLVMPYGMSLEYENVIANYHNIPYVVLLESILVLVAIHGFNGLRIILLEMRQSRNWEGMVTAVTIAAMIGIVAYGTRTIIVANGFSLG</sequence>
<name>A0A977NN34_9ARCH</name>
<dbReference type="Proteomes" id="UP001059771">
    <property type="component" value="Chromosome"/>
</dbReference>
<evidence type="ECO:0000256" key="1">
    <source>
        <dbReference type="ARBA" id="ARBA00004370"/>
    </source>
</evidence>
<comment type="subcellular location">
    <subcellularLocation>
        <location evidence="1">Membrane</location>
    </subcellularLocation>
</comment>
<evidence type="ECO:0000256" key="5">
    <source>
        <dbReference type="ARBA" id="ARBA00022989"/>
    </source>
</evidence>
<dbReference type="Pfam" id="PF01127">
    <property type="entry name" value="Sdh_cyt"/>
    <property type="match status" value="1"/>
</dbReference>
<feature type="transmembrane region" description="Helical" evidence="8">
    <location>
        <begin position="87"/>
        <end position="108"/>
    </location>
</feature>
<evidence type="ECO:0000256" key="2">
    <source>
        <dbReference type="ARBA" id="ARBA00022617"/>
    </source>
</evidence>
<dbReference type="EMBL" id="CP103305">
    <property type="protein sequence ID" value="UVS69440.1"/>
    <property type="molecule type" value="Genomic_DNA"/>
</dbReference>
<dbReference type="GO" id="GO:0016020">
    <property type="term" value="C:membrane"/>
    <property type="evidence" value="ECO:0007669"/>
    <property type="project" value="UniProtKB-SubCell"/>
</dbReference>
<feature type="transmembrane region" description="Helical" evidence="8">
    <location>
        <begin position="52"/>
        <end position="75"/>
    </location>
</feature>
<keyword evidence="4" id="KW-0479">Metal-binding</keyword>
<dbReference type="InterPro" id="IPR034804">
    <property type="entry name" value="SQR/QFR_C/D"/>
</dbReference>
<dbReference type="InterPro" id="IPR000701">
    <property type="entry name" value="SuccDH_FuR_B_TM-su"/>
</dbReference>
<protein>
    <submittedName>
        <fullName evidence="9">Succinate dehydrogenase</fullName>
    </submittedName>
</protein>
<evidence type="ECO:0000313" key="9">
    <source>
        <dbReference type="EMBL" id="UVS69440.1"/>
    </source>
</evidence>
<keyword evidence="3 8" id="KW-0812">Transmembrane</keyword>
<evidence type="ECO:0000256" key="3">
    <source>
        <dbReference type="ARBA" id="ARBA00022692"/>
    </source>
</evidence>
<dbReference type="AlphaFoldDB" id="A0A977NN34"/>
<evidence type="ECO:0000256" key="8">
    <source>
        <dbReference type="SAM" id="Phobius"/>
    </source>
</evidence>
<evidence type="ECO:0000256" key="4">
    <source>
        <dbReference type="ARBA" id="ARBA00022723"/>
    </source>
</evidence>
<dbReference type="Gene3D" id="1.20.1300.10">
    <property type="entry name" value="Fumarate reductase/succinate dehydrogenase, transmembrane subunit"/>
    <property type="match status" value="1"/>
</dbReference>
<keyword evidence="2" id="KW-0349">Heme</keyword>
<accession>A0A977NN34</accession>
<keyword evidence="5 8" id="KW-1133">Transmembrane helix</keyword>
<keyword evidence="7 8" id="KW-0472">Membrane</keyword>
<feature type="transmembrane region" description="Helical" evidence="8">
    <location>
        <begin position="12"/>
        <end position="32"/>
    </location>
</feature>
<proteinExistence type="predicted"/>
<gene>
    <name evidence="9" type="ORF">NWT39_01310</name>
</gene>
<evidence type="ECO:0000256" key="7">
    <source>
        <dbReference type="ARBA" id="ARBA00023136"/>
    </source>
</evidence>
<organism evidence="9">
    <name type="scientific">Nitrososphaera viennensis</name>
    <dbReference type="NCBI Taxonomy" id="1034015"/>
    <lineage>
        <taxon>Archaea</taxon>
        <taxon>Nitrososphaerota</taxon>
        <taxon>Nitrososphaeria</taxon>
        <taxon>Nitrososphaerales</taxon>
        <taxon>Nitrososphaeraceae</taxon>
        <taxon>Nitrososphaera</taxon>
    </lineage>
</organism>
<dbReference type="GO" id="GO:0046872">
    <property type="term" value="F:metal ion binding"/>
    <property type="evidence" value="ECO:0007669"/>
    <property type="project" value="UniProtKB-KW"/>
</dbReference>